<dbReference type="Gene3D" id="1.10.1200.10">
    <property type="entry name" value="ACP-like"/>
    <property type="match status" value="1"/>
</dbReference>
<evidence type="ECO:0000256" key="2">
    <source>
        <dbReference type="ARBA" id="ARBA00022553"/>
    </source>
</evidence>
<dbReference type="PANTHER" id="PTHR44845">
    <property type="entry name" value="CARRIER DOMAIN-CONTAINING PROTEIN"/>
    <property type="match status" value="1"/>
</dbReference>
<dbReference type="PANTHER" id="PTHR44845:SF6">
    <property type="entry name" value="BETA-ALANINE-ACTIVATING ENZYME"/>
    <property type="match status" value="1"/>
</dbReference>
<sequence>MGSIPKLSIVKGQQQDITPRPLHRILEANLLHYSHKSALITHNNGDSIASESTQCTYKQLNQRANQCARLLVADIKRNCLQPNNDGDYIVAVCMEPSDVLVNTLLSIWKAGAAYLPIDPTFPNNRIQHILQESRPVIVICDDNIDRQRFNGTPTISSSELFHRSAELSNANLMPAEMLTDGTNNLAIVLYTSGSTGVPKGVRLPHEIILNRLQWQWHTFPYTPTESVCVFKTALTFVDSISELWGPLLCGLSILVVPKSITKDPERLVNLLEKYKIRRLVLVPTLLRSILMFLKLNDDNTKCQMLQRDRLLYNLKIWVCSGEPLPVALAMSFFDYFSEGIHTLYNFYGSTEVMGDVTYFACESKKQLSYFDHVPIGIPLSNTVIYLLDGDFRPVKQGEIGEIFVSGLNLAEGYVNGRDPEKFVENPLAVELSKTNVTRTHIKNTNISFLYAEYSRLYRTGDYGSLRNGNVMYEGRTDSQIKIRGHRVDLAEVEKNVSELPFVDKAIVLCYHAGKIDQAILAFVKLRDDSPLLSEMQIEAKLRDKLAEYMTPQVVLIDKVPYLVNGKVDRQALLKTYETANNNEGDSSIVLDYDYTHVPEDIEHIARDLFETVGGVIGRSTRTTLSLHSNFYALGGNSLNSIYTVTLLREKGYNVGISEFIAAKDLGEILEKMVHNRNSNAMIEDWSNAAPHLNMIAEPLSHAHKQDVIEIIVDSFYGKADLEQWLKPDIFPNDYSDLINDIWDALVEKNLSLVVRDKRTDRIIGTALNFDARAEPDVEVKSKLIIVFEFLEFVEGPIRDNQLPKGPNQILHSFMMGTSSDLNPQENIACMHFMENEVLRVAREKHFAGILTTNTSPLTQQLGNDVYQYKTLLDYQVNQYVYNDGTVPFGKAPDSQRAIVHWREVTD</sequence>
<organism evidence="4">
    <name type="scientific">Bactrocera latifrons</name>
    <name type="common">Malaysian fruit fly</name>
    <name type="synonym">Chaetodacus latifrons</name>
    <dbReference type="NCBI Taxonomy" id="174628"/>
    <lineage>
        <taxon>Eukaryota</taxon>
        <taxon>Metazoa</taxon>
        <taxon>Ecdysozoa</taxon>
        <taxon>Arthropoda</taxon>
        <taxon>Hexapoda</taxon>
        <taxon>Insecta</taxon>
        <taxon>Pterygota</taxon>
        <taxon>Neoptera</taxon>
        <taxon>Endopterygota</taxon>
        <taxon>Diptera</taxon>
        <taxon>Brachycera</taxon>
        <taxon>Muscomorpha</taxon>
        <taxon>Tephritoidea</taxon>
        <taxon>Tephritidae</taxon>
        <taxon>Bactrocera</taxon>
        <taxon>Bactrocera</taxon>
    </lineage>
</organism>
<dbReference type="EMBL" id="GDHF01013101">
    <property type="protein sequence ID" value="JAI39213.1"/>
    <property type="molecule type" value="Transcribed_RNA"/>
</dbReference>
<dbReference type="InterPro" id="IPR045851">
    <property type="entry name" value="AMP-bd_C_sf"/>
</dbReference>
<dbReference type="InterPro" id="IPR009081">
    <property type="entry name" value="PP-bd_ACP"/>
</dbReference>
<evidence type="ECO:0000259" key="3">
    <source>
        <dbReference type="PROSITE" id="PS50075"/>
    </source>
</evidence>
<dbReference type="PROSITE" id="PS00455">
    <property type="entry name" value="AMP_BINDING"/>
    <property type="match status" value="1"/>
</dbReference>
<dbReference type="FunFam" id="3.40.50.12780:FF:000038">
    <property type="entry name" value="Ebony protein"/>
    <property type="match status" value="1"/>
</dbReference>
<feature type="domain" description="Carrier" evidence="3">
    <location>
        <begin position="599"/>
        <end position="676"/>
    </location>
</feature>
<keyword evidence="2" id="KW-0597">Phosphoprotein</keyword>
<dbReference type="PROSITE" id="PS50075">
    <property type="entry name" value="CARRIER"/>
    <property type="match status" value="1"/>
</dbReference>
<dbReference type="InterPro" id="IPR000873">
    <property type="entry name" value="AMP-dep_synth/lig_dom"/>
</dbReference>
<gene>
    <name evidence="4" type="primary">mycC_1</name>
    <name evidence="4" type="ORF">c0_g1_i1</name>
</gene>
<accession>A0A0K8VK28</accession>
<evidence type="ECO:0000313" key="4">
    <source>
        <dbReference type="EMBL" id="JAI39213.1"/>
    </source>
</evidence>
<dbReference type="OrthoDB" id="416786at2759"/>
<dbReference type="AlphaFoldDB" id="A0A0K8VK28"/>
<dbReference type="Gene3D" id="3.30.300.30">
    <property type="match status" value="1"/>
</dbReference>
<dbReference type="Gene3D" id="3.40.630.30">
    <property type="match status" value="1"/>
</dbReference>
<name>A0A0K8VK28_BACLA</name>
<dbReference type="SUPFAM" id="SSF56801">
    <property type="entry name" value="Acetyl-CoA synthetase-like"/>
    <property type="match status" value="1"/>
</dbReference>
<dbReference type="FunFam" id="1.10.1200.10:FF:000030">
    <property type="entry name" value="Ebony protein"/>
    <property type="match status" value="1"/>
</dbReference>
<keyword evidence="1" id="KW-0596">Phosphopantetheine</keyword>
<dbReference type="InterPro" id="IPR020845">
    <property type="entry name" value="AMP-binding_CS"/>
</dbReference>
<dbReference type="FunFam" id="3.40.630.30:FF:000088">
    <property type="entry name" value="Ebony protein"/>
    <property type="match status" value="1"/>
</dbReference>
<protein>
    <submittedName>
        <fullName evidence="4">Mycosubtilin synthase subunit C</fullName>
    </submittedName>
</protein>
<dbReference type="Gene3D" id="3.40.50.12780">
    <property type="entry name" value="N-terminal domain of ligase-like"/>
    <property type="match status" value="1"/>
</dbReference>
<dbReference type="Pfam" id="PF00501">
    <property type="entry name" value="AMP-binding"/>
    <property type="match status" value="1"/>
</dbReference>
<proteinExistence type="predicted"/>
<reference evidence="4" key="1">
    <citation type="submission" date="2015-06" db="EMBL/GenBank/DDBJ databases">
        <authorList>
            <person name="Hoefler B.C."/>
            <person name="Straight P.D."/>
        </authorList>
    </citation>
    <scope>NUCLEOTIDE SEQUENCE</scope>
</reference>
<dbReference type="SUPFAM" id="SSF47336">
    <property type="entry name" value="ACP-like"/>
    <property type="match status" value="1"/>
</dbReference>
<dbReference type="CDD" id="cd05930">
    <property type="entry name" value="A_NRPS"/>
    <property type="match status" value="1"/>
</dbReference>
<dbReference type="FunFam" id="3.30.300.30:FF:000030">
    <property type="entry name" value="Mutant e4 ebony"/>
    <property type="match status" value="1"/>
</dbReference>
<evidence type="ECO:0000256" key="1">
    <source>
        <dbReference type="ARBA" id="ARBA00022450"/>
    </source>
</evidence>
<dbReference type="InterPro" id="IPR036736">
    <property type="entry name" value="ACP-like_sf"/>
</dbReference>
<dbReference type="InterPro" id="IPR042099">
    <property type="entry name" value="ANL_N_sf"/>
</dbReference>